<evidence type="ECO:0000313" key="3">
    <source>
        <dbReference type="Proteomes" id="UP000033551"/>
    </source>
</evidence>
<comment type="caution">
    <text evidence="2">The sequence shown here is derived from an EMBL/GenBank/DDBJ whole genome shotgun (WGS) entry which is preliminary data.</text>
</comment>
<dbReference type="Proteomes" id="UP000033551">
    <property type="component" value="Unassembled WGS sequence"/>
</dbReference>
<reference evidence="2 3" key="1">
    <citation type="submission" date="2015-02" db="EMBL/GenBank/DDBJ databases">
        <authorList>
            <person name="Ju K.-S."/>
            <person name="Doroghazi J.R."/>
            <person name="Metcalf W."/>
        </authorList>
    </citation>
    <scope>NUCLEOTIDE SEQUENCE [LARGE SCALE GENOMIC DNA]</scope>
    <source>
        <strain evidence="2 3">NRRL ISP-5550</strain>
    </source>
</reference>
<protein>
    <submittedName>
        <fullName evidence="2">Uncharacterized protein</fullName>
    </submittedName>
</protein>
<dbReference type="PATRIC" id="fig|68223.7.peg.6575"/>
<evidence type="ECO:0000313" key="2">
    <source>
        <dbReference type="EMBL" id="KJY34124.1"/>
    </source>
</evidence>
<organism evidence="2 3">
    <name type="scientific">Streptomyces katrae</name>
    <dbReference type="NCBI Taxonomy" id="68223"/>
    <lineage>
        <taxon>Bacteria</taxon>
        <taxon>Bacillati</taxon>
        <taxon>Actinomycetota</taxon>
        <taxon>Actinomycetes</taxon>
        <taxon>Kitasatosporales</taxon>
        <taxon>Streptomycetaceae</taxon>
        <taxon>Streptomyces</taxon>
    </lineage>
</organism>
<keyword evidence="3" id="KW-1185">Reference proteome</keyword>
<feature type="compositionally biased region" description="Low complexity" evidence="1">
    <location>
        <begin position="141"/>
        <end position="161"/>
    </location>
</feature>
<gene>
    <name evidence="2" type="ORF">VR44_12560</name>
</gene>
<proteinExistence type="predicted"/>
<feature type="compositionally biased region" description="Polar residues" evidence="1">
    <location>
        <begin position="162"/>
        <end position="171"/>
    </location>
</feature>
<feature type="region of interest" description="Disordered" evidence="1">
    <location>
        <begin position="79"/>
        <end position="171"/>
    </location>
</feature>
<sequence>MPRVRSRAGLSQLLGLALLLLGLICAHGTGGSHSATGHSTPYATARTTVMAAATVAAGATDPALTPGAAALPVRASGTPSGLMAHTDAAPPAGPVPAAPAAGRHDPAHPVHECAPLPPRAAHSVDAPPAPAAPLSRCAPSAAPDAGEAPRAAGPAGHGAPPRTQTPTVLRV</sequence>
<dbReference type="EMBL" id="JZWV01000312">
    <property type="protein sequence ID" value="KJY34124.1"/>
    <property type="molecule type" value="Genomic_DNA"/>
</dbReference>
<feature type="compositionally biased region" description="Basic and acidic residues" evidence="1">
    <location>
        <begin position="102"/>
        <end position="111"/>
    </location>
</feature>
<accession>A0A0F4JJY3</accession>
<evidence type="ECO:0000256" key="1">
    <source>
        <dbReference type="SAM" id="MobiDB-lite"/>
    </source>
</evidence>
<name>A0A0F4JJY3_9ACTN</name>
<dbReference type="AlphaFoldDB" id="A0A0F4JJY3"/>